<dbReference type="Proteomes" id="UP001562354">
    <property type="component" value="Unassembled WGS sequence"/>
</dbReference>
<name>A0ABR3PBE5_9PEZI</name>
<keyword evidence="4 11" id="KW-0732">Signal</keyword>
<organism evidence="13 14">
    <name type="scientific">Neodothiora populina</name>
    <dbReference type="NCBI Taxonomy" id="2781224"/>
    <lineage>
        <taxon>Eukaryota</taxon>
        <taxon>Fungi</taxon>
        <taxon>Dikarya</taxon>
        <taxon>Ascomycota</taxon>
        <taxon>Pezizomycotina</taxon>
        <taxon>Dothideomycetes</taxon>
        <taxon>Dothideomycetidae</taxon>
        <taxon>Dothideales</taxon>
        <taxon>Dothioraceae</taxon>
        <taxon>Neodothiora</taxon>
    </lineage>
</organism>
<dbReference type="PANTHER" id="PTHR31297:SF1">
    <property type="entry name" value="GLUCAN 1,3-BETA-GLUCOSIDASE I_II-RELATED"/>
    <property type="match status" value="1"/>
</dbReference>
<evidence type="ECO:0000256" key="5">
    <source>
        <dbReference type="ARBA" id="ARBA00022801"/>
    </source>
</evidence>
<sequence>MRLGAAVCALALAGSSVAAPTANPDLLSSIFGKITNDLNSLLSSLGVALQTNAASKHGPTLAYHDLCPFDIKAVSVSLQRFAHDIVWPKGVNGGNFINWKTFKANGANLGGWLEKEKTHDPIWWSSVGGDSVIDEWSLCQLLGSKCGPIFEERYGSFLNFSTIDQLASVGVNTLRIPTTYAAWINFPGSQLYHGNQQAWLKKITDYAITKYNMHCIIGLHSLPGGVNSLDIGEAFGHDEWFFNSTNLDYSFQAIDGVLNFIKNSGKKNAFTIAPINEASDTHLAGFGTDAGLTTNGTNWVNTYMYGVLKKIAKVDSRIPMMIQDNFKGAAYWVPFYDTSANIVFDSHVYYFAAAGTYSQYVNPAVCGQAQYIAQETTFPVFIGEWSLQTMYNNSLAGRKTIFDTQRYAWQKYVSGGTFWTAVSYSTAAVDGEGTQREYWSYIDLINQGVITTQTNSSYC</sequence>
<evidence type="ECO:0000256" key="9">
    <source>
        <dbReference type="ARBA" id="ARBA00038929"/>
    </source>
</evidence>
<evidence type="ECO:0000256" key="10">
    <source>
        <dbReference type="RuleBase" id="RU361153"/>
    </source>
</evidence>
<dbReference type="PANTHER" id="PTHR31297">
    <property type="entry name" value="GLUCAN ENDO-1,6-BETA-GLUCOSIDASE B"/>
    <property type="match status" value="1"/>
</dbReference>
<dbReference type="InterPro" id="IPR050386">
    <property type="entry name" value="Glycosyl_hydrolase_5"/>
</dbReference>
<comment type="subcellular location">
    <subcellularLocation>
        <location evidence="1">Secreted</location>
    </subcellularLocation>
</comment>
<evidence type="ECO:0000313" key="14">
    <source>
        <dbReference type="Proteomes" id="UP001562354"/>
    </source>
</evidence>
<gene>
    <name evidence="13" type="ORF">AAFC00_006515</name>
</gene>
<evidence type="ECO:0000256" key="8">
    <source>
        <dbReference type="ARBA" id="ARBA00036824"/>
    </source>
</evidence>
<evidence type="ECO:0000256" key="3">
    <source>
        <dbReference type="ARBA" id="ARBA00022525"/>
    </source>
</evidence>
<dbReference type="SUPFAM" id="SSF51445">
    <property type="entry name" value="(Trans)glycosidases"/>
    <property type="match status" value="1"/>
</dbReference>
<keyword evidence="6 10" id="KW-0326">Glycosidase</keyword>
<reference evidence="13 14" key="1">
    <citation type="submission" date="2024-07" db="EMBL/GenBank/DDBJ databases">
        <title>Draft sequence of the Neodothiora populina.</title>
        <authorList>
            <person name="Drown D.D."/>
            <person name="Schuette U.S."/>
            <person name="Buechlein A.B."/>
            <person name="Rusch D.R."/>
            <person name="Winton L.W."/>
            <person name="Adams G.A."/>
        </authorList>
    </citation>
    <scope>NUCLEOTIDE SEQUENCE [LARGE SCALE GENOMIC DNA]</scope>
    <source>
        <strain evidence="13 14">CPC 39397</strain>
    </source>
</reference>
<proteinExistence type="inferred from homology"/>
<dbReference type="EC" id="3.2.1.58" evidence="9"/>
<dbReference type="RefSeq" id="XP_069199345.1">
    <property type="nucleotide sequence ID" value="XM_069346480.1"/>
</dbReference>
<dbReference type="EMBL" id="JBFMKM010000010">
    <property type="protein sequence ID" value="KAL1303070.1"/>
    <property type="molecule type" value="Genomic_DNA"/>
</dbReference>
<evidence type="ECO:0000256" key="2">
    <source>
        <dbReference type="ARBA" id="ARBA00005641"/>
    </source>
</evidence>
<comment type="similarity">
    <text evidence="2 10">Belongs to the glycosyl hydrolase 5 (cellulase A) family.</text>
</comment>
<feature type="signal peptide" evidence="11">
    <location>
        <begin position="1"/>
        <end position="18"/>
    </location>
</feature>
<accession>A0ABR3PBE5</accession>
<evidence type="ECO:0000256" key="4">
    <source>
        <dbReference type="ARBA" id="ARBA00022729"/>
    </source>
</evidence>
<dbReference type="Gene3D" id="3.20.20.80">
    <property type="entry name" value="Glycosidases"/>
    <property type="match status" value="1"/>
</dbReference>
<dbReference type="InterPro" id="IPR017853">
    <property type="entry name" value="GH"/>
</dbReference>
<evidence type="ECO:0000256" key="7">
    <source>
        <dbReference type="ARBA" id="ARBA00023316"/>
    </source>
</evidence>
<feature type="chain" id="PRO_5045835802" description="glucan 1,3-beta-glucosidase" evidence="11">
    <location>
        <begin position="19"/>
        <end position="459"/>
    </location>
</feature>
<feature type="domain" description="Glycoside hydrolase family 5" evidence="12">
    <location>
        <begin position="161"/>
        <end position="412"/>
    </location>
</feature>
<comment type="catalytic activity">
    <reaction evidence="8">
        <text>Successive hydrolysis of beta-D-glucose units from the non-reducing ends of (1-&gt;3)-beta-D-glucans, releasing alpha-glucose.</text>
        <dbReference type="EC" id="3.2.1.58"/>
    </reaction>
</comment>
<dbReference type="InterPro" id="IPR001547">
    <property type="entry name" value="Glyco_hydro_5"/>
</dbReference>
<keyword evidence="14" id="KW-1185">Reference proteome</keyword>
<keyword evidence="5 10" id="KW-0378">Hydrolase</keyword>
<comment type="caution">
    <text evidence="13">The sequence shown here is derived from an EMBL/GenBank/DDBJ whole genome shotgun (WGS) entry which is preliminary data.</text>
</comment>
<evidence type="ECO:0000259" key="12">
    <source>
        <dbReference type="Pfam" id="PF00150"/>
    </source>
</evidence>
<protein>
    <recommendedName>
        <fullName evidence="9">glucan 1,3-beta-glucosidase</fullName>
        <ecNumber evidence="9">3.2.1.58</ecNumber>
    </recommendedName>
</protein>
<keyword evidence="3" id="KW-0964">Secreted</keyword>
<dbReference type="Pfam" id="PF00150">
    <property type="entry name" value="Cellulase"/>
    <property type="match status" value="1"/>
</dbReference>
<evidence type="ECO:0000256" key="1">
    <source>
        <dbReference type="ARBA" id="ARBA00004613"/>
    </source>
</evidence>
<evidence type="ECO:0000256" key="11">
    <source>
        <dbReference type="SAM" id="SignalP"/>
    </source>
</evidence>
<keyword evidence="7" id="KW-0961">Cell wall biogenesis/degradation</keyword>
<evidence type="ECO:0000256" key="6">
    <source>
        <dbReference type="ARBA" id="ARBA00023295"/>
    </source>
</evidence>
<dbReference type="GeneID" id="95980214"/>
<evidence type="ECO:0000313" key="13">
    <source>
        <dbReference type="EMBL" id="KAL1303070.1"/>
    </source>
</evidence>